<dbReference type="Gene3D" id="3.20.20.140">
    <property type="entry name" value="Metal-dependent hydrolases"/>
    <property type="match status" value="1"/>
</dbReference>
<organism evidence="1">
    <name type="scientific">bioreactor metagenome</name>
    <dbReference type="NCBI Taxonomy" id="1076179"/>
    <lineage>
        <taxon>unclassified sequences</taxon>
        <taxon>metagenomes</taxon>
        <taxon>ecological metagenomes</taxon>
    </lineage>
</organism>
<sequence length="145" mass="17314">MTLFRDLPDLLGLEQLTLPNTSYILLEMPMETWGNWVYTAIEKIISVRKLMPIIVHVDRYPEHEIDKLLDWNLVYQINAEAFDHFWKSRKYIRWVEEQRVHLIGSDTHGEDGTDFRKLDKALKRLSKHEEYLMNNAERVLSGKMI</sequence>
<evidence type="ECO:0008006" key="2">
    <source>
        <dbReference type="Google" id="ProtNLM"/>
    </source>
</evidence>
<dbReference type="InterPro" id="IPR016667">
    <property type="entry name" value="Caps_polysacc_synth_CpsB/CapC"/>
</dbReference>
<dbReference type="Pfam" id="PF19567">
    <property type="entry name" value="CpsB_CapC"/>
    <property type="match status" value="1"/>
</dbReference>
<dbReference type="EMBL" id="VSSQ01004213">
    <property type="protein sequence ID" value="MPM24219.1"/>
    <property type="molecule type" value="Genomic_DNA"/>
</dbReference>
<evidence type="ECO:0000313" key="1">
    <source>
        <dbReference type="EMBL" id="MPM24219.1"/>
    </source>
</evidence>
<dbReference type="GO" id="GO:0030145">
    <property type="term" value="F:manganese ion binding"/>
    <property type="evidence" value="ECO:0007669"/>
    <property type="project" value="InterPro"/>
</dbReference>
<comment type="caution">
    <text evidence="1">The sequence shown here is derived from an EMBL/GenBank/DDBJ whole genome shotgun (WGS) entry which is preliminary data.</text>
</comment>
<name>A0A644Y7D6_9ZZZZ</name>
<reference evidence="1" key="1">
    <citation type="submission" date="2019-08" db="EMBL/GenBank/DDBJ databases">
        <authorList>
            <person name="Kucharzyk K."/>
            <person name="Murdoch R.W."/>
            <person name="Higgins S."/>
            <person name="Loffler F."/>
        </authorList>
    </citation>
    <scope>NUCLEOTIDE SEQUENCE</scope>
</reference>
<protein>
    <recommendedName>
        <fullName evidence="2">Protein-tyrosine-phosphatase</fullName>
    </recommendedName>
</protein>
<accession>A0A644Y7D6</accession>
<dbReference type="GO" id="GO:0004725">
    <property type="term" value="F:protein tyrosine phosphatase activity"/>
    <property type="evidence" value="ECO:0007669"/>
    <property type="project" value="InterPro"/>
</dbReference>
<gene>
    <name evidence="1" type="ORF">SDC9_70700</name>
</gene>
<proteinExistence type="predicted"/>
<dbReference type="AlphaFoldDB" id="A0A644Y7D6"/>